<evidence type="ECO:0000313" key="3">
    <source>
        <dbReference type="EMBL" id="STQ86750.1"/>
    </source>
</evidence>
<accession>A0A099U0C1</accession>
<evidence type="ECO:0000313" key="5">
    <source>
        <dbReference type="Proteomes" id="UP000029922"/>
    </source>
</evidence>
<evidence type="ECO:0000313" key="4">
    <source>
        <dbReference type="EMBL" id="TLE00961.1"/>
    </source>
</evidence>
<gene>
    <name evidence="4" type="ORF">LS73_003450</name>
    <name evidence="3" type="ORF">NCTC12714_01561</name>
</gene>
<evidence type="ECO:0000313" key="6">
    <source>
        <dbReference type="Proteomes" id="UP000255139"/>
    </source>
</evidence>
<keyword evidence="2" id="KW-0812">Transmembrane</keyword>
<keyword evidence="2" id="KW-0472">Membrane</keyword>
<dbReference type="EMBL" id="JRPD02000004">
    <property type="protein sequence ID" value="TLE00961.1"/>
    <property type="molecule type" value="Genomic_DNA"/>
</dbReference>
<reference evidence="3 6" key="2">
    <citation type="submission" date="2018-06" db="EMBL/GenBank/DDBJ databases">
        <authorList>
            <consortium name="Pathogen Informatics"/>
            <person name="Doyle S."/>
        </authorList>
    </citation>
    <scope>NUCLEOTIDE SEQUENCE [LARGE SCALE GENOMIC DNA]</scope>
    <source>
        <strain evidence="3 6">NCTC12714</strain>
    </source>
</reference>
<keyword evidence="6" id="KW-1185">Reference proteome</keyword>
<dbReference type="GO" id="GO:0016020">
    <property type="term" value="C:membrane"/>
    <property type="evidence" value="ECO:0007669"/>
    <property type="project" value="InterPro"/>
</dbReference>
<organism evidence="3 6">
    <name type="scientific">Helicobacter muridarum</name>
    <dbReference type="NCBI Taxonomy" id="216"/>
    <lineage>
        <taxon>Bacteria</taxon>
        <taxon>Pseudomonadati</taxon>
        <taxon>Campylobacterota</taxon>
        <taxon>Epsilonproteobacteria</taxon>
        <taxon>Campylobacterales</taxon>
        <taxon>Helicobacteraceae</taxon>
        <taxon>Helicobacter</taxon>
    </lineage>
</organism>
<evidence type="ECO:0000256" key="1">
    <source>
        <dbReference type="SAM" id="Coils"/>
    </source>
</evidence>
<dbReference type="InterPro" id="IPR043148">
    <property type="entry name" value="TagF_C"/>
</dbReference>
<keyword evidence="3" id="KW-0808">Transferase</keyword>
<feature type="coiled-coil region" evidence="1">
    <location>
        <begin position="419"/>
        <end position="446"/>
    </location>
</feature>
<name>A0A099U0C1_9HELI</name>
<dbReference type="OrthoDB" id="9780552at2"/>
<keyword evidence="1" id="KW-0175">Coiled coil</keyword>
<reference evidence="4 5" key="1">
    <citation type="journal article" date="2014" name="Genome Announc.">
        <title>Draft genome sequences of eight enterohepatic helicobacter species isolated from both laboratory and wild rodents.</title>
        <authorList>
            <person name="Sheh A."/>
            <person name="Shen Z."/>
            <person name="Fox J.G."/>
        </authorList>
    </citation>
    <scope>NUCLEOTIDE SEQUENCE [LARGE SCALE GENOMIC DNA]</scope>
    <source>
        <strain evidence="4 5">ST1</strain>
    </source>
</reference>
<protein>
    <submittedName>
        <fullName evidence="3">CDP-Glycerol:Poly(Glycerophosphate) glycerophosphotransferase</fullName>
    </submittedName>
</protein>
<keyword evidence="2" id="KW-1133">Transmembrane helix</keyword>
<dbReference type="InterPro" id="IPR007554">
    <property type="entry name" value="Glycerophosphate_synth"/>
</dbReference>
<sequence>MRIFYLCVIFAIAPNMAFAYLDPGTGSLLISSFVAIIASGIFVYKNIFYKVIGIIRGGSIKRAKNTRNNALVFYSEGKQYHNVFKPILEYLDSIQYPYTYLTSSKEDFLPYYNKSKYISNNAQISLESTPDTLMPGEYKNNKQATFEYIGSSDSNKAITRLNSLRADVVMMTTPQLDVLQLKRSKGVKHYCHIIHSLPHVDNYEIFALDYFDSVFTNSPIHTDYIHEVERIRSLHTKQVVITGCSYLDELAKKLEAYKKSSKKIRFFNNDKKTILIAPSWGREAILRKYGLKLIKPLADSKFNVIIRPHPQTLIAEKEHIDKIKEALSGYDNIAWDTNRDNIYAMDNAELMVGDFSGVLFDFVCLFEKPVLTPDFNFNVIGYDLEDTGRTPWVEWALKQIGRKIKIEDLDNIAYIIESMLSYDEHADQLKANIEEMKKNLWHFKGKAGEKSAKEILKIRFNILKNELGGQALLYDELRSLEEIIKEKVA</sequence>
<dbReference type="AlphaFoldDB" id="A0A099U0C1"/>
<dbReference type="EMBL" id="UGJE01000002">
    <property type="protein sequence ID" value="STQ86750.1"/>
    <property type="molecule type" value="Genomic_DNA"/>
</dbReference>
<dbReference type="STRING" id="216.LS73_01190"/>
<dbReference type="RefSeq" id="WP_034556831.1">
    <property type="nucleotide sequence ID" value="NZ_FZML01000035.1"/>
</dbReference>
<evidence type="ECO:0000256" key="2">
    <source>
        <dbReference type="SAM" id="Phobius"/>
    </source>
</evidence>
<dbReference type="Proteomes" id="UP000029922">
    <property type="component" value="Unassembled WGS sequence"/>
</dbReference>
<dbReference type="GO" id="GO:0047355">
    <property type="term" value="F:CDP-glycerol glycerophosphotransferase activity"/>
    <property type="evidence" value="ECO:0007669"/>
    <property type="project" value="InterPro"/>
</dbReference>
<proteinExistence type="predicted"/>
<dbReference type="Proteomes" id="UP000255139">
    <property type="component" value="Unassembled WGS sequence"/>
</dbReference>
<dbReference type="Gene3D" id="3.40.50.12580">
    <property type="match status" value="1"/>
</dbReference>
<feature type="transmembrane region" description="Helical" evidence="2">
    <location>
        <begin position="29"/>
        <end position="52"/>
    </location>
</feature>
<dbReference type="Pfam" id="PF04464">
    <property type="entry name" value="Glyphos_transf"/>
    <property type="match status" value="1"/>
</dbReference>